<feature type="transmembrane region" description="Helical" evidence="1">
    <location>
        <begin position="189"/>
        <end position="212"/>
    </location>
</feature>
<comment type="caution">
    <text evidence="2">The sequence shown here is derived from an EMBL/GenBank/DDBJ whole genome shotgun (WGS) entry which is preliminary data.</text>
</comment>
<name>A0A844Z571_9SPHN</name>
<evidence type="ECO:0008006" key="4">
    <source>
        <dbReference type="Google" id="ProtNLM"/>
    </source>
</evidence>
<gene>
    <name evidence="2" type="ORF">GRI35_04560</name>
</gene>
<evidence type="ECO:0000313" key="2">
    <source>
        <dbReference type="EMBL" id="MXO82644.1"/>
    </source>
</evidence>
<dbReference type="Proteomes" id="UP000460290">
    <property type="component" value="Unassembled WGS sequence"/>
</dbReference>
<keyword evidence="3" id="KW-1185">Reference proteome</keyword>
<proteinExistence type="predicted"/>
<organism evidence="2 3">
    <name type="scientific">Pontixanthobacter aestiaquae</name>
    <dbReference type="NCBI Taxonomy" id="1509367"/>
    <lineage>
        <taxon>Bacteria</taxon>
        <taxon>Pseudomonadati</taxon>
        <taxon>Pseudomonadota</taxon>
        <taxon>Alphaproteobacteria</taxon>
        <taxon>Sphingomonadales</taxon>
        <taxon>Erythrobacteraceae</taxon>
        <taxon>Pontixanthobacter</taxon>
    </lineage>
</organism>
<dbReference type="OrthoDB" id="6383392at2"/>
<evidence type="ECO:0000313" key="3">
    <source>
        <dbReference type="Proteomes" id="UP000460290"/>
    </source>
</evidence>
<keyword evidence="1" id="KW-0472">Membrane</keyword>
<feature type="transmembrane region" description="Helical" evidence="1">
    <location>
        <begin position="163"/>
        <end position="183"/>
    </location>
</feature>
<keyword evidence="1" id="KW-0812">Transmembrane</keyword>
<accession>A0A844Z571</accession>
<keyword evidence="1" id="KW-1133">Transmembrane helix</keyword>
<evidence type="ECO:0000256" key="1">
    <source>
        <dbReference type="SAM" id="Phobius"/>
    </source>
</evidence>
<feature type="transmembrane region" description="Helical" evidence="1">
    <location>
        <begin position="57"/>
        <end position="79"/>
    </location>
</feature>
<reference evidence="2 3" key="1">
    <citation type="submission" date="2019-12" db="EMBL/GenBank/DDBJ databases">
        <title>Genomic-based taxomic classification of the family Erythrobacteraceae.</title>
        <authorList>
            <person name="Xu L."/>
        </authorList>
    </citation>
    <scope>NUCLEOTIDE SEQUENCE [LARGE SCALE GENOMIC DNA]</scope>
    <source>
        <strain evidence="2 3">KCTC 42006</strain>
    </source>
</reference>
<feature type="transmembrane region" description="Helical" evidence="1">
    <location>
        <begin position="7"/>
        <end position="26"/>
    </location>
</feature>
<feature type="transmembrane region" description="Helical" evidence="1">
    <location>
        <begin position="86"/>
        <end position="109"/>
    </location>
</feature>
<protein>
    <recommendedName>
        <fullName evidence="4">DUF4386 family protein</fullName>
    </recommendedName>
</protein>
<dbReference type="AlphaFoldDB" id="A0A844Z571"/>
<sequence length="217" mass="21992">MSAHHAAQVVAIALIATVVTQILYMATLGGPQPADSAAGLTNADIVRYVNDRWSEVAIVWTTEAVAFAAIALGGLTAMVRGGGSRVAWAAIALAGVFNLVQIGIGLSLFKPAALAGEEHTWVFWMIVSGAFSFYFLAKAFIGLAAIGFGLFLLKTNNAMAGKIVSGIAIIAGLAALVLNIGALGTGMSLLFPAGAAGTLAAIFAAIAGLMAAKRSES</sequence>
<dbReference type="RefSeq" id="WP_160613072.1">
    <property type="nucleotide sequence ID" value="NZ_JAUFQM010000001.1"/>
</dbReference>
<dbReference type="EMBL" id="WTYZ01000001">
    <property type="protein sequence ID" value="MXO82644.1"/>
    <property type="molecule type" value="Genomic_DNA"/>
</dbReference>
<feature type="transmembrane region" description="Helical" evidence="1">
    <location>
        <begin position="121"/>
        <end position="151"/>
    </location>
</feature>